<reference evidence="2 3" key="1">
    <citation type="journal article" date="2019" name="Sci. Rep.">
        <title>Orb-weaving spider Araneus ventricosus genome elucidates the spidroin gene catalogue.</title>
        <authorList>
            <person name="Kono N."/>
            <person name="Nakamura H."/>
            <person name="Ohtoshi R."/>
            <person name="Moran D.A.P."/>
            <person name="Shinohara A."/>
            <person name="Yoshida Y."/>
            <person name="Fujiwara M."/>
            <person name="Mori M."/>
            <person name="Tomita M."/>
            <person name="Arakawa K."/>
        </authorList>
    </citation>
    <scope>NUCLEOTIDE SEQUENCE [LARGE SCALE GENOMIC DNA]</scope>
</reference>
<feature type="region of interest" description="Disordered" evidence="1">
    <location>
        <begin position="1"/>
        <end position="26"/>
    </location>
</feature>
<gene>
    <name evidence="2" type="ORF">AVEN_264061_1</name>
</gene>
<sequence>MKEAVSNAPTPTAQFSLDSTTQKGKTTTTTERFTFFFGYRYIKHGYVLVGKVKRILAGWDSEQRRATRRLAYAGPLTWGKQCDILRMVNREIILLLQVLLWRTGFRC</sequence>
<name>A0A4Y2VU74_ARAVE</name>
<evidence type="ECO:0000313" key="3">
    <source>
        <dbReference type="Proteomes" id="UP000499080"/>
    </source>
</evidence>
<comment type="caution">
    <text evidence="2">The sequence shown here is derived from an EMBL/GenBank/DDBJ whole genome shotgun (WGS) entry which is preliminary data.</text>
</comment>
<feature type="compositionally biased region" description="Polar residues" evidence="1">
    <location>
        <begin position="7"/>
        <end position="19"/>
    </location>
</feature>
<organism evidence="2 3">
    <name type="scientific">Araneus ventricosus</name>
    <name type="common">Orbweaver spider</name>
    <name type="synonym">Epeira ventricosa</name>
    <dbReference type="NCBI Taxonomy" id="182803"/>
    <lineage>
        <taxon>Eukaryota</taxon>
        <taxon>Metazoa</taxon>
        <taxon>Ecdysozoa</taxon>
        <taxon>Arthropoda</taxon>
        <taxon>Chelicerata</taxon>
        <taxon>Arachnida</taxon>
        <taxon>Araneae</taxon>
        <taxon>Araneomorphae</taxon>
        <taxon>Entelegynae</taxon>
        <taxon>Araneoidea</taxon>
        <taxon>Araneidae</taxon>
        <taxon>Araneus</taxon>
    </lineage>
</organism>
<evidence type="ECO:0000256" key="1">
    <source>
        <dbReference type="SAM" id="MobiDB-lite"/>
    </source>
</evidence>
<proteinExistence type="predicted"/>
<dbReference type="AlphaFoldDB" id="A0A4Y2VU74"/>
<keyword evidence="3" id="KW-1185">Reference proteome</keyword>
<evidence type="ECO:0000313" key="2">
    <source>
        <dbReference type="EMBL" id="GBO27948.1"/>
    </source>
</evidence>
<protein>
    <submittedName>
        <fullName evidence="2">Uncharacterized protein</fullName>
    </submittedName>
</protein>
<dbReference type="EMBL" id="BGPR01050977">
    <property type="protein sequence ID" value="GBO27948.1"/>
    <property type="molecule type" value="Genomic_DNA"/>
</dbReference>
<dbReference type="Proteomes" id="UP000499080">
    <property type="component" value="Unassembled WGS sequence"/>
</dbReference>
<accession>A0A4Y2VU74</accession>